<reference evidence="1 2" key="2">
    <citation type="journal article" date="2013" name="Plant Cell Physiol.">
        <title>Rice Annotation Project Database (RAP-DB): an integrative and interactive database for rice genomics.</title>
        <authorList>
            <person name="Sakai H."/>
            <person name="Lee S.S."/>
            <person name="Tanaka T."/>
            <person name="Numa H."/>
            <person name="Kim J."/>
            <person name="Kawahara Y."/>
            <person name="Wakimoto H."/>
            <person name="Yang C.C."/>
            <person name="Iwamoto M."/>
            <person name="Abe T."/>
            <person name="Yamada Y."/>
            <person name="Muto A."/>
            <person name="Inokuchi H."/>
            <person name="Ikemura T."/>
            <person name="Matsumoto T."/>
            <person name="Sasaki T."/>
            <person name="Itoh T."/>
        </authorList>
    </citation>
    <scope>NUCLEOTIDE SEQUENCE [LARGE SCALE GENOMIC DNA]</scope>
    <source>
        <strain evidence="2">cv. Nipponbare</strain>
    </source>
</reference>
<dbReference type="Proteomes" id="UP000059680">
    <property type="component" value="Chromosome 12"/>
</dbReference>
<organism evidence="1 2">
    <name type="scientific">Oryza sativa subsp. japonica</name>
    <name type="common">Rice</name>
    <dbReference type="NCBI Taxonomy" id="39947"/>
    <lineage>
        <taxon>Eukaryota</taxon>
        <taxon>Viridiplantae</taxon>
        <taxon>Streptophyta</taxon>
        <taxon>Embryophyta</taxon>
        <taxon>Tracheophyta</taxon>
        <taxon>Spermatophyta</taxon>
        <taxon>Magnoliopsida</taxon>
        <taxon>Liliopsida</taxon>
        <taxon>Poales</taxon>
        <taxon>Poaceae</taxon>
        <taxon>BOP clade</taxon>
        <taxon>Oryzoideae</taxon>
        <taxon>Oryzeae</taxon>
        <taxon>Oryzinae</taxon>
        <taxon>Oryza</taxon>
        <taxon>Oryza sativa</taxon>
    </lineage>
</organism>
<reference evidence="2" key="1">
    <citation type="journal article" date="2005" name="Nature">
        <title>The map-based sequence of the rice genome.</title>
        <authorList>
            <consortium name="International rice genome sequencing project (IRGSP)"/>
            <person name="Matsumoto T."/>
            <person name="Wu J."/>
            <person name="Kanamori H."/>
            <person name="Katayose Y."/>
            <person name="Fujisawa M."/>
            <person name="Namiki N."/>
            <person name="Mizuno H."/>
            <person name="Yamamoto K."/>
            <person name="Antonio B.A."/>
            <person name="Baba T."/>
            <person name="Sakata K."/>
            <person name="Nagamura Y."/>
            <person name="Aoki H."/>
            <person name="Arikawa K."/>
            <person name="Arita K."/>
            <person name="Bito T."/>
            <person name="Chiden Y."/>
            <person name="Fujitsuka N."/>
            <person name="Fukunaka R."/>
            <person name="Hamada M."/>
            <person name="Harada C."/>
            <person name="Hayashi A."/>
            <person name="Hijishita S."/>
            <person name="Honda M."/>
            <person name="Hosokawa S."/>
            <person name="Ichikawa Y."/>
            <person name="Idonuma A."/>
            <person name="Iijima M."/>
            <person name="Ikeda M."/>
            <person name="Ikeno M."/>
            <person name="Ito K."/>
            <person name="Ito S."/>
            <person name="Ito T."/>
            <person name="Ito Y."/>
            <person name="Ito Y."/>
            <person name="Iwabuchi A."/>
            <person name="Kamiya K."/>
            <person name="Karasawa W."/>
            <person name="Kurita K."/>
            <person name="Katagiri S."/>
            <person name="Kikuta A."/>
            <person name="Kobayashi H."/>
            <person name="Kobayashi N."/>
            <person name="Machita K."/>
            <person name="Maehara T."/>
            <person name="Masukawa M."/>
            <person name="Mizubayashi T."/>
            <person name="Mukai Y."/>
            <person name="Nagasaki H."/>
            <person name="Nagata Y."/>
            <person name="Naito S."/>
            <person name="Nakashima M."/>
            <person name="Nakama Y."/>
            <person name="Nakamichi Y."/>
            <person name="Nakamura M."/>
            <person name="Meguro A."/>
            <person name="Negishi M."/>
            <person name="Ohta I."/>
            <person name="Ohta T."/>
            <person name="Okamoto M."/>
            <person name="Ono N."/>
            <person name="Saji S."/>
            <person name="Sakaguchi M."/>
            <person name="Sakai K."/>
            <person name="Shibata M."/>
            <person name="Shimokawa T."/>
            <person name="Song J."/>
            <person name="Takazaki Y."/>
            <person name="Terasawa K."/>
            <person name="Tsugane M."/>
            <person name="Tsuji K."/>
            <person name="Ueda S."/>
            <person name="Waki K."/>
            <person name="Yamagata H."/>
            <person name="Yamamoto M."/>
            <person name="Yamamoto S."/>
            <person name="Yamane H."/>
            <person name="Yoshiki S."/>
            <person name="Yoshihara R."/>
            <person name="Yukawa K."/>
            <person name="Zhong H."/>
            <person name="Yano M."/>
            <person name="Yuan Q."/>
            <person name="Ouyang S."/>
            <person name="Liu J."/>
            <person name="Jones K.M."/>
            <person name="Gansberger K."/>
            <person name="Moffat K."/>
            <person name="Hill J."/>
            <person name="Bera J."/>
            <person name="Fadrosh D."/>
            <person name="Jin S."/>
            <person name="Johri S."/>
            <person name="Kim M."/>
            <person name="Overton L."/>
            <person name="Reardon M."/>
            <person name="Tsitrin T."/>
            <person name="Vuong H."/>
            <person name="Weaver B."/>
            <person name="Ciecko A."/>
            <person name="Tallon L."/>
            <person name="Jackson J."/>
            <person name="Pai G."/>
            <person name="Aken S.V."/>
            <person name="Utterback T."/>
            <person name="Reidmuller S."/>
            <person name="Feldblyum T."/>
            <person name="Hsiao J."/>
            <person name="Zismann V."/>
            <person name="Iobst S."/>
            <person name="de Vazeille A.R."/>
            <person name="Buell C.R."/>
            <person name="Ying K."/>
            <person name="Li Y."/>
            <person name="Lu T."/>
            <person name="Huang Y."/>
            <person name="Zhao Q."/>
            <person name="Feng Q."/>
            <person name="Zhang L."/>
            <person name="Zhu J."/>
            <person name="Weng Q."/>
            <person name="Mu J."/>
            <person name="Lu Y."/>
            <person name="Fan D."/>
            <person name="Liu Y."/>
            <person name="Guan J."/>
            <person name="Zhang Y."/>
            <person name="Yu S."/>
            <person name="Liu X."/>
            <person name="Zhang Y."/>
            <person name="Hong G."/>
            <person name="Han B."/>
            <person name="Choisne N."/>
            <person name="Demange N."/>
            <person name="Orjeda G."/>
            <person name="Samain S."/>
            <person name="Cattolico L."/>
            <person name="Pelletier E."/>
            <person name="Couloux A."/>
            <person name="Segurens B."/>
            <person name="Wincker P."/>
            <person name="D'Hont A."/>
            <person name="Scarpelli C."/>
            <person name="Weissenbach J."/>
            <person name="Salanoubat M."/>
            <person name="Quetier F."/>
            <person name="Yu Y."/>
            <person name="Kim H.R."/>
            <person name="Rambo T."/>
            <person name="Currie J."/>
            <person name="Collura K."/>
            <person name="Luo M."/>
            <person name="Yang T."/>
            <person name="Ammiraju J.S.S."/>
            <person name="Engler F."/>
            <person name="Soderlund C."/>
            <person name="Wing R.A."/>
            <person name="Palmer L.E."/>
            <person name="de la Bastide M."/>
            <person name="Spiegel L."/>
            <person name="Nascimento L."/>
            <person name="Zutavern T."/>
            <person name="O'Shaughnessy A."/>
            <person name="Dike S."/>
            <person name="Dedhia N."/>
            <person name="Preston R."/>
            <person name="Balija V."/>
            <person name="McCombie W.R."/>
            <person name="Chow T."/>
            <person name="Chen H."/>
            <person name="Chung M."/>
            <person name="Chen C."/>
            <person name="Shaw J."/>
            <person name="Wu H."/>
            <person name="Hsiao K."/>
            <person name="Chao Y."/>
            <person name="Chu M."/>
            <person name="Cheng C."/>
            <person name="Hour A."/>
            <person name="Lee P."/>
            <person name="Lin S."/>
            <person name="Lin Y."/>
            <person name="Liou J."/>
            <person name="Liu S."/>
            <person name="Hsing Y."/>
            <person name="Raghuvanshi S."/>
            <person name="Mohanty A."/>
            <person name="Bharti A.K."/>
            <person name="Gaur A."/>
            <person name="Gupta V."/>
            <person name="Kumar D."/>
            <person name="Ravi V."/>
            <person name="Vij S."/>
            <person name="Kapur A."/>
            <person name="Khurana P."/>
            <person name="Khurana P."/>
            <person name="Khurana J.P."/>
            <person name="Tyagi A.K."/>
            <person name="Gaikwad K."/>
            <person name="Singh A."/>
            <person name="Dalal V."/>
            <person name="Srivastava S."/>
            <person name="Dixit A."/>
            <person name="Pal A.K."/>
            <person name="Ghazi I.A."/>
            <person name="Yadav M."/>
            <person name="Pandit A."/>
            <person name="Bhargava A."/>
            <person name="Sureshbabu K."/>
            <person name="Batra K."/>
            <person name="Sharma T.R."/>
            <person name="Mohapatra T."/>
            <person name="Singh N.K."/>
            <person name="Messing J."/>
            <person name="Nelson A.B."/>
            <person name="Fuks G."/>
            <person name="Kavchok S."/>
            <person name="Keizer G."/>
            <person name="Linton E."/>
            <person name="Llaca V."/>
            <person name="Song R."/>
            <person name="Tanyolac B."/>
            <person name="Young S."/>
            <person name="Ho-Il K."/>
            <person name="Hahn J.H."/>
            <person name="Sangsakoo G."/>
            <person name="Vanavichit A."/>
            <person name="de Mattos Luiz.A.T."/>
            <person name="Zimmer P.D."/>
            <person name="Malone G."/>
            <person name="Dellagostin O."/>
            <person name="de Oliveira A.C."/>
            <person name="Bevan M."/>
            <person name="Bancroft I."/>
            <person name="Minx P."/>
            <person name="Cordum H."/>
            <person name="Wilson R."/>
            <person name="Cheng Z."/>
            <person name="Jin W."/>
            <person name="Jiang J."/>
            <person name="Leong S.A."/>
            <person name="Iwama H."/>
            <person name="Gojobori T."/>
            <person name="Itoh T."/>
            <person name="Niimura Y."/>
            <person name="Fujii Y."/>
            <person name="Habara T."/>
            <person name="Sakai H."/>
            <person name="Sato Y."/>
            <person name="Wilson G."/>
            <person name="Kumar K."/>
            <person name="McCouch S."/>
            <person name="Juretic N."/>
            <person name="Hoen D."/>
            <person name="Wright S."/>
            <person name="Bruskiewich R."/>
            <person name="Bureau T."/>
            <person name="Miyao A."/>
            <person name="Hirochika H."/>
            <person name="Nishikawa T."/>
            <person name="Kadowaki K."/>
            <person name="Sugiura M."/>
            <person name="Burr B."/>
            <person name="Sasaki T."/>
        </authorList>
    </citation>
    <scope>NUCLEOTIDE SEQUENCE [LARGE SCALE GENOMIC DNA]</scope>
    <source>
        <strain evidence="2">cv. Nipponbare</strain>
    </source>
</reference>
<evidence type="ECO:0000313" key="2">
    <source>
        <dbReference type="Proteomes" id="UP000059680"/>
    </source>
</evidence>
<dbReference type="Gramene" id="Os12t0104250-01">
    <property type="protein sequence ID" value="Os12t0104250-01"/>
    <property type="gene ID" value="Os12g0104250"/>
</dbReference>
<evidence type="ECO:0000313" key="1">
    <source>
        <dbReference type="EMBL" id="BAT15474.1"/>
    </source>
</evidence>
<protein>
    <submittedName>
        <fullName evidence="1">Os12g0104250 protein</fullName>
    </submittedName>
</protein>
<sequence length="175" mass="20890">MSGRVLVVLLCFPRQLCPLLICYSFILIKFCPAFVRPVKRKTRTNLLVRFCCKGIKMPFLTSLIERPLRVSIYYTPFVPEYLMSLTFFNIFDRSSYSKTFVKYVKTFVKYVKLYVYIKVYLTMNRMIGKELLRSIYIKPRLFAYVCHPKFKFSILNLKLILGGFFYHSLFFSLCF</sequence>
<dbReference type="SMR" id="A0A0N7KTF5"/>
<gene>
    <name evidence="1" type="ordered locus">Os12g0104250</name>
    <name evidence="1" type="ORF">OSNPB_120104250</name>
</gene>
<dbReference type="AlphaFoldDB" id="A0A0N7KTF5"/>
<accession>A0A0N7KTF5</accession>
<dbReference type="PaxDb" id="39947-A0A0N7KTF5"/>
<dbReference type="EMBL" id="AP014968">
    <property type="protein sequence ID" value="BAT15474.1"/>
    <property type="molecule type" value="Genomic_DNA"/>
</dbReference>
<name>A0A0N7KTF5_ORYSJ</name>
<reference evidence="1 2" key="3">
    <citation type="journal article" date="2013" name="Rice">
        <title>Improvement of the Oryza sativa Nipponbare reference genome using next generation sequence and optical map data.</title>
        <authorList>
            <person name="Kawahara Y."/>
            <person name="de la Bastide M."/>
            <person name="Hamilton J.P."/>
            <person name="Kanamori H."/>
            <person name="McCombie W.R."/>
            <person name="Ouyang S."/>
            <person name="Schwartz D.C."/>
            <person name="Tanaka T."/>
            <person name="Wu J."/>
            <person name="Zhou S."/>
            <person name="Childs K.L."/>
            <person name="Davidson R.M."/>
            <person name="Lin H."/>
            <person name="Quesada-Ocampo L."/>
            <person name="Vaillancourt B."/>
            <person name="Sakai H."/>
            <person name="Lee S.S."/>
            <person name="Kim J."/>
            <person name="Numa H."/>
            <person name="Itoh T."/>
            <person name="Buell C.R."/>
            <person name="Matsumoto T."/>
        </authorList>
    </citation>
    <scope>NUCLEOTIDE SEQUENCE [LARGE SCALE GENOMIC DNA]</scope>
    <source>
        <strain evidence="2">cv. Nipponbare</strain>
    </source>
</reference>
<keyword evidence="2" id="KW-1185">Reference proteome</keyword>
<proteinExistence type="predicted"/>
<dbReference type="InParanoid" id="A0A0N7KTF5"/>